<dbReference type="EMBL" id="CP001707">
    <property type="protein sequence ID" value="ACV25884.1"/>
    <property type="molecule type" value="Genomic_DNA"/>
</dbReference>
<organism evidence="2 3">
    <name type="scientific">Kangiella koreensis (strain DSM 16069 / JCM 12317 / KCTC 12182 / SW-125)</name>
    <dbReference type="NCBI Taxonomy" id="523791"/>
    <lineage>
        <taxon>Bacteria</taxon>
        <taxon>Pseudomonadati</taxon>
        <taxon>Pseudomonadota</taxon>
        <taxon>Gammaproteobacteria</taxon>
        <taxon>Kangiellales</taxon>
        <taxon>Kangiellaceae</taxon>
        <taxon>Kangiella</taxon>
    </lineage>
</organism>
<accession>C7R8M1</accession>
<dbReference type="InterPro" id="IPR013879">
    <property type="entry name" value="DUF1761"/>
</dbReference>
<evidence type="ECO:0000313" key="3">
    <source>
        <dbReference type="Proteomes" id="UP000001231"/>
    </source>
</evidence>
<evidence type="ECO:0000256" key="1">
    <source>
        <dbReference type="SAM" id="Phobius"/>
    </source>
</evidence>
<dbReference type="RefSeq" id="WP_012800398.1">
    <property type="nucleotide sequence ID" value="NC_013166.1"/>
</dbReference>
<gene>
    <name evidence="2" type="ordered locus">Kkor_0464</name>
</gene>
<dbReference type="Proteomes" id="UP000001231">
    <property type="component" value="Chromosome"/>
</dbReference>
<name>C7R8M1_KANKD</name>
<sequence length="129" mass="14377">MPEINYFAVVVAALLSFAIGGLWYSPLLFGRMWLEEMQLKAEDIKQKPSVFILSFTFSVIAVFIVADLLGPKPELINALTISGLIGALVFLGLGITYQFSNRTLRHLLIDGGYHILQFTMFGLILGSWH</sequence>
<keyword evidence="1" id="KW-0472">Membrane</keyword>
<evidence type="ECO:0008006" key="4">
    <source>
        <dbReference type="Google" id="ProtNLM"/>
    </source>
</evidence>
<feature type="transmembrane region" description="Helical" evidence="1">
    <location>
        <begin position="50"/>
        <end position="69"/>
    </location>
</feature>
<feature type="transmembrane region" description="Helical" evidence="1">
    <location>
        <begin position="6"/>
        <end position="29"/>
    </location>
</feature>
<dbReference type="KEGG" id="kko:Kkor_0464"/>
<dbReference type="HOGENOM" id="CLU_136269_0_0_6"/>
<feature type="transmembrane region" description="Helical" evidence="1">
    <location>
        <begin position="75"/>
        <end position="95"/>
    </location>
</feature>
<proteinExistence type="predicted"/>
<dbReference type="InParanoid" id="C7R8M1"/>
<feature type="transmembrane region" description="Helical" evidence="1">
    <location>
        <begin position="107"/>
        <end position="128"/>
    </location>
</feature>
<reference evidence="2 3" key="1">
    <citation type="journal article" date="2009" name="Stand. Genomic Sci.">
        <title>Complete genome sequence of Kangiella koreensis type strain (SW-125).</title>
        <authorList>
            <person name="Han C."/>
            <person name="Sikorski J."/>
            <person name="Lapidus A."/>
            <person name="Nolan M."/>
            <person name="Glavina Del Rio T."/>
            <person name="Tice H."/>
            <person name="Cheng J.F."/>
            <person name="Lucas S."/>
            <person name="Chen F."/>
            <person name="Copeland A."/>
            <person name="Ivanova N."/>
            <person name="Mavromatis K."/>
            <person name="Ovchinnikova G."/>
            <person name="Pati A."/>
            <person name="Bruce D."/>
            <person name="Goodwin L."/>
            <person name="Pitluck S."/>
            <person name="Chen A."/>
            <person name="Palaniappan K."/>
            <person name="Land M."/>
            <person name="Hauser L."/>
            <person name="Chang Y.J."/>
            <person name="Jeffries C.D."/>
            <person name="Chain P."/>
            <person name="Saunders E."/>
            <person name="Brettin T."/>
            <person name="Goker M."/>
            <person name="Tindall B.J."/>
            <person name="Bristow J."/>
            <person name="Eisen J.A."/>
            <person name="Markowitz V."/>
            <person name="Hugenholtz P."/>
            <person name="Kyrpides N.C."/>
            <person name="Klenk H.P."/>
            <person name="Detter J.C."/>
        </authorList>
    </citation>
    <scope>NUCLEOTIDE SEQUENCE [LARGE SCALE GENOMIC DNA]</scope>
    <source>
        <strain evidence="3">DSM 16069 / KCTC 12182 / SW-125</strain>
    </source>
</reference>
<dbReference type="OrthoDB" id="333057at2"/>
<dbReference type="Pfam" id="PF08570">
    <property type="entry name" value="DUF1761"/>
    <property type="match status" value="1"/>
</dbReference>
<keyword evidence="3" id="KW-1185">Reference proteome</keyword>
<evidence type="ECO:0000313" key="2">
    <source>
        <dbReference type="EMBL" id="ACV25884.1"/>
    </source>
</evidence>
<dbReference type="AlphaFoldDB" id="C7R8M1"/>
<keyword evidence="1" id="KW-0812">Transmembrane</keyword>
<dbReference type="eggNOG" id="ENOG503307K">
    <property type="taxonomic scope" value="Bacteria"/>
</dbReference>
<keyword evidence="1" id="KW-1133">Transmembrane helix</keyword>
<protein>
    <recommendedName>
        <fullName evidence="4">DUF1761 domain-containing protein</fullName>
    </recommendedName>
</protein>